<dbReference type="CDD" id="cd07557">
    <property type="entry name" value="trimeric_dUTPase"/>
    <property type="match status" value="1"/>
</dbReference>
<dbReference type="InterPro" id="IPR036157">
    <property type="entry name" value="dUTPase-like_sf"/>
</dbReference>
<dbReference type="RefSeq" id="WP_085770375.1">
    <property type="nucleotide sequence ID" value="NZ_AP027149.1"/>
</dbReference>
<sequence>MILTDREIRTAIKRGVIVIDPPPSENAYSSTSVDLTLDHELTLFKDDIDGTGIEMILDPSNRRVDTEKALESITSKATIHDDGYVLKSNKLVLAYTKEYVDLRIDTKYAARVEGKSSLARYGLSIHITAPTIHAGFDGRIRLEMLNHGPLPIRLRKGMPICQLIFEQTLGTPDKGYSGQFAGQGGS</sequence>
<dbReference type="GO" id="GO:0015949">
    <property type="term" value="P:nucleobase-containing small molecule interconversion"/>
    <property type="evidence" value="ECO:0007669"/>
    <property type="project" value="TreeGrafter"/>
</dbReference>
<dbReference type="EMBL" id="CP019948">
    <property type="protein sequence ID" value="ARN80310.1"/>
    <property type="molecule type" value="Genomic_DNA"/>
</dbReference>
<dbReference type="Proteomes" id="UP000193978">
    <property type="component" value="Chromosome"/>
</dbReference>
<dbReference type="Gene3D" id="2.70.40.10">
    <property type="match status" value="1"/>
</dbReference>
<dbReference type="InterPro" id="IPR033704">
    <property type="entry name" value="dUTPase_trimeric"/>
</dbReference>
<keyword evidence="4" id="KW-1185">Reference proteome</keyword>
<protein>
    <submittedName>
        <fullName evidence="3">dCTP deaminase</fullName>
    </submittedName>
</protein>
<dbReference type="InterPro" id="IPR011962">
    <property type="entry name" value="dCTP_deaminase"/>
</dbReference>
<evidence type="ECO:0000256" key="1">
    <source>
        <dbReference type="ARBA" id="ARBA00022801"/>
    </source>
</evidence>
<dbReference type="Pfam" id="PF22769">
    <property type="entry name" value="DCD"/>
    <property type="match status" value="1"/>
</dbReference>
<dbReference type="KEGG" id="mbry:B1812_03560"/>
<gene>
    <name evidence="3" type="ORF">B1812_03560</name>
</gene>
<evidence type="ECO:0000313" key="4">
    <source>
        <dbReference type="Proteomes" id="UP000193978"/>
    </source>
</evidence>
<dbReference type="OrthoDB" id="9780956at2"/>
<keyword evidence="2" id="KW-0546">Nucleotide metabolism</keyword>
<dbReference type="STRING" id="655015.B1812_03560"/>
<evidence type="ECO:0000256" key="2">
    <source>
        <dbReference type="ARBA" id="ARBA00023080"/>
    </source>
</evidence>
<dbReference type="NCBIfam" id="TIGR02274">
    <property type="entry name" value="dCTP_deam"/>
    <property type="match status" value="1"/>
</dbReference>
<organism evidence="3 4">
    <name type="scientific">Methylocystis bryophila</name>
    <dbReference type="NCBI Taxonomy" id="655015"/>
    <lineage>
        <taxon>Bacteria</taxon>
        <taxon>Pseudomonadati</taxon>
        <taxon>Pseudomonadota</taxon>
        <taxon>Alphaproteobacteria</taxon>
        <taxon>Hyphomicrobiales</taxon>
        <taxon>Methylocystaceae</taxon>
        <taxon>Methylocystis</taxon>
    </lineage>
</organism>
<name>A0A1W6MRS0_9HYPH</name>
<dbReference type="PANTHER" id="PTHR42680">
    <property type="entry name" value="DCTP DEAMINASE"/>
    <property type="match status" value="1"/>
</dbReference>
<dbReference type="PANTHER" id="PTHR42680:SF3">
    <property type="entry name" value="DCTP DEAMINASE"/>
    <property type="match status" value="1"/>
</dbReference>
<accession>A0A1W6MRS0</accession>
<keyword evidence="1" id="KW-0378">Hydrolase</keyword>
<reference evidence="3 4" key="1">
    <citation type="submission" date="2017-02" db="EMBL/GenBank/DDBJ databases">
        <authorList>
            <person name="Peterson S.W."/>
        </authorList>
    </citation>
    <scope>NUCLEOTIDE SEQUENCE [LARGE SCALE GENOMIC DNA]</scope>
    <source>
        <strain evidence="3 4">S285</strain>
    </source>
</reference>
<dbReference type="SUPFAM" id="SSF51283">
    <property type="entry name" value="dUTPase-like"/>
    <property type="match status" value="1"/>
</dbReference>
<evidence type="ECO:0000313" key="3">
    <source>
        <dbReference type="EMBL" id="ARN80310.1"/>
    </source>
</evidence>
<proteinExistence type="predicted"/>
<dbReference type="AlphaFoldDB" id="A0A1W6MRS0"/>
<dbReference type="GO" id="GO:0008829">
    <property type="term" value="F:dCTP deaminase activity"/>
    <property type="evidence" value="ECO:0007669"/>
    <property type="project" value="InterPro"/>
</dbReference>
<dbReference type="GO" id="GO:0006229">
    <property type="term" value="P:dUTP biosynthetic process"/>
    <property type="evidence" value="ECO:0007669"/>
    <property type="project" value="InterPro"/>
</dbReference>